<comment type="caution">
    <text evidence="14">The sequence shown here is derived from an EMBL/GenBank/DDBJ whole genome shotgun (WGS) entry which is preliminary data.</text>
</comment>
<dbReference type="GO" id="GO:0005886">
    <property type="term" value="C:plasma membrane"/>
    <property type="evidence" value="ECO:0007669"/>
    <property type="project" value="TreeGrafter"/>
</dbReference>
<evidence type="ECO:0000256" key="3">
    <source>
        <dbReference type="ARBA" id="ARBA00012438"/>
    </source>
</evidence>
<dbReference type="RefSeq" id="WP_185659275.1">
    <property type="nucleotide sequence ID" value="NZ_CAWPOO010000006.1"/>
</dbReference>
<dbReference type="InterPro" id="IPR050428">
    <property type="entry name" value="TCS_sensor_his_kinase"/>
</dbReference>
<evidence type="ECO:0000256" key="10">
    <source>
        <dbReference type="SAM" id="MobiDB-lite"/>
    </source>
</evidence>
<evidence type="ECO:0000256" key="9">
    <source>
        <dbReference type="ARBA" id="ARBA00023012"/>
    </source>
</evidence>
<keyword evidence="15" id="KW-1185">Reference proteome</keyword>
<evidence type="ECO:0000256" key="8">
    <source>
        <dbReference type="ARBA" id="ARBA00022989"/>
    </source>
</evidence>
<dbReference type="SMART" id="SM00304">
    <property type="entry name" value="HAMP"/>
    <property type="match status" value="1"/>
</dbReference>
<keyword evidence="7" id="KW-0418">Kinase</keyword>
<evidence type="ECO:0000259" key="12">
    <source>
        <dbReference type="PROSITE" id="PS50109"/>
    </source>
</evidence>
<dbReference type="Gene3D" id="1.10.287.130">
    <property type="match status" value="1"/>
</dbReference>
<dbReference type="InterPro" id="IPR036890">
    <property type="entry name" value="HATPase_C_sf"/>
</dbReference>
<dbReference type="EMBL" id="JACHVC010000006">
    <property type="protein sequence ID" value="MBC2605395.1"/>
    <property type="molecule type" value="Genomic_DNA"/>
</dbReference>
<keyword evidence="6 11" id="KW-0812">Transmembrane</keyword>
<dbReference type="Gene3D" id="3.30.565.10">
    <property type="entry name" value="Histidine kinase-like ATPase, C-terminal domain"/>
    <property type="match status" value="1"/>
</dbReference>
<accession>A0A7X1B4D4</accession>
<dbReference type="PANTHER" id="PTHR45436">
    <property type="entry name" value="SENSOR HISTIDINE KINASE YKOH"/>
    <property type="match status" value="1"/>
</dbReference>
<comment type="catalytic activity">
    <reaction evidence="1">
        <text>ATP + protein L-histidine = ADP + protein N-phospho-L-histidine.</text>
        <dbReference type="EC" id="2.7.13.3"/>
    </reaction>
</comment>
<dbReference type="Proteomes" id="UP000526501">
    <property type="component" value="Unassembled WGS sequence"/>
</dbReference>
<dbReference type="SUPFAM" id="SSF47384">
    <property type="entry name" value="Homodimeric domain of signal transducing histidine kinase"/>
    <property type="match status" value="1"/>
</dbReference>
<dbReference type="CDD" id="cd06225">
    <property type="entry name" value="HAMP"/>
    <property type="match status" value="1"/>
</dbReference>
<evidence type="ECO:0000256" key="4">
    <source>
        <dbReference type="ARBA" id="ARBA00022553"/>
    </source>
</evidence>
<dbReference type="Pfam" id="PF00512">
    <property type="entry name" value="HisKA"/>
    <property type="match status" value="1"/>
</dbReference>
<dbReference type="GO" id="GO:0000155">
    <property type="term" value="F:phosphorelay sensor kinase activity"/>
    <property type="evidence" value="ECO:0007669"/>
    <property type="project" value="InterPro"/>
</dbReference>
<evidence type="ECO:0000256" key="2">
    <source>
        <dbReference type="ARBA" id="ARBA00004370"/>
    </source>
</evidence>
<keyword evidence="11" id="KW-0472">Membrane</keyword>
<dbReference type="InterPro" id="IPR003594">
    <property type="entry name" value="HATPase_dom"/>
</dbReference>
<organism evidence="14 15">
    <name type="scientific">Pelagicoccus albus</name>
    <dbReference type="NCBI Taxonomy" id="415222"/>
    <lineage>
        <taxon>Bacteria</taxon>
        <taxon>Pseudomonadati</taxon>
        <taxon>Verrucomicrobiota</taxon>
        <taxon>Opitutia</taxon>
        <taxon>Puniceicoccales</taxon>
        <taxon>Pelagicoccaceae</taxon>
        <taxon>Pelagicoccus</taxon>
    </lineage>
</organism>
<dbReference type="Gene3D" id="6.10.340.10">
    <property type="match status" value="1"/>
</dbReference>
<dbReference type="Pfam" id="PF00672">
    <property type="entry name" value="HAMP"/>
    <property type="match status" value="1"/>
</dbReference>
<dbReference type="InterPro" id="IPR003661">
    <property type="entry name" value="HisK_dim/P_dom"/>
</dbReference>
<sequence length="496" mass="55113">MKSFRLRIILWTTIIAGAVMLGFGVAGNIAFEKMKLRQVDESLSLFVARLPFPPNHKWFWDRAGEDVRQELERHLGSDAMVASYGTRNIVEEGEDPVLLTSKGDFEALFPDQSSLPATNGYLEMEPEGPGPEGGPPRGKSRRNGAPLGRPEFSSTFVESSVDGERWRVSVATYPGFNVLTAVNYEKIRRDTALMRSSFAVAFPIALLAMAASIWFFVTRAIRPVARLSTAIEKVSAKSLNARLENEGAYSEFASLIDHFNLMLQRLDRSFTQATRFSADAAHELKTPLAILQGQLEVALQEADDDSKQQRLLGGLLEETHRLKSITRKLLILAKADAGSLETQLERVDLRSLTEDLVELASEDDPGANIRLEYEKGIDYTAKCDETLTRQILNNLIGNSLKYRIPQGSEVLIELQREEGSLRVEVSNRCEALGADIRSRLFDRFIRADNSRSRSEDGTGLGLSLSLEFAKAQGGQLSLVEGTEENELKVRFELPSS</sequence>
<keyword evidence="5" id="KW-0808">Transferase</keyword>
<evidence type="ECO:0000313" key="15">
    <source>
        <dbReference type="Proteomes" id="UP000526501"/>
    </source>
</evidence>
<dbReference type="PROSITE" id="PS50109">
    <property type="entry name" value="HIS_KIN"/>
    <property type="match status" value="1"/>
</dbReference>
<feature type="domain" description="Histidine kinase" evidence="12">
    <location>
        <begin position="279"/>
        <end position="496"/>
    </location>
</feature>
<keyword evidence="8 11" id="KW-1133">Transmembrane helix</keyword>
<feature type="transmembrane region" description="Helical" evidence="11">
    <location>
        <begin position="6"/>
        <end position="31"/>
    </location>
</feature>
<dbReference type="PANTHER" id="PTHR45436:SF5">
    <property type="entry name" value="SENSOR HISTIDINE KINASE TRCS"/>
    <property type="match status" value="1"/>
</dbReference>
<evidence type="ECO:0000259" key="13">
    <source>
        <dbReference type="PROSITE" id="PS50885"/>
    </source>
</evidence>
<dbReference type="InterPro" id="IPR005467">
    <property type="entry name" value="His_kinase_dom"/>
</dbReference>
<name>A0A7X1B4D4_9BACT</name>
<keyword evidence="9" id="KW-0902">Two-component regulatory system</keyword>
<proteinExistence type="predicted"/>
<comment type="subcellular location">
    <subcellularLocation>
        <location evidence="2">Membrane</location>
    </subcellularLocation>
</comment>
<dbReference type="CDD" id="cd00082">
    <property type="entry name" value="HisKA"/>
    <property type="match status" value="1"/>
</dbReference>
<evidence type="ECO:0000313" key="14">
    <source>
        <dbReference type="EMBL" id="MBC2605395.1"/>
    </source>
</evidence>
<dbReference type="InterPro" id="IPR003660">
    <property type="entry name" value="HAMP_dom"/>
</dbReference>
<dbReference type="Pfam" id="PF02518">
    <property type="entry name" value="HATPase_c"/>
    <property type="match status" value="1"/>
</dbReference>
<dbReference type="SUPFAM" id="SSF55874">
    <property type="entry name" value="ATPase domain of HSP90 chaperone/DNA topoisomerase II/histidine kinase"/>
    <property type="match status" value="1"/>
</dbReference>
<dbReference type="InterPro" id="IPR036097">
    <property type="entry name" value="HisK_dim/P_sf"/>
</dbReference>
<evidence type="ECO:0000256" key="7">
    <source>
        <dbReference type="ARBA" id="ARBA00022777"/>
    </source>
</evidence>
<evidence type="ECO:0000256" key="6">
    <source>
        <dbReference type="ARBA" id="ARBA00022692"/>
    </source>
</evidence>
<feature type="domain" description="HAMP" evidence="13">
    <location>
        <begin position="218"/>
        <end position="271"/>
    </location>
</feature>
<protein>
    <recommendedName>
        <fullName evidence="3">histidine kinase</fullName>
        <ecNumber evidence="3">2.7.13.3</ecNumber>
    </recommendedName>
</protein>
<evidence type="ECO:0000256" key="11">
    <source>
        <dbReference type="SAM" id="Phobius"/>
    </source>
</evidence>
<dbReference type="SUPFAM" id="SSF158472">
    <property type="entry name" value="HAMP domain-like"/>
    <property type="match status" value="1"/>
</dbReference>
<evidence type="ECO:0000256" key="1">
    <source>
        <dbReference type="ARBA" id="ARBA00000085"/>
    </source>
</evidence>
<evidence type="ECO:0000256" key="5">
    <source>
        <dbReference type="ARBA" id="ARBA00022679"/>
    </source>
</evidence>
<dbReference type="PROSITE" id="PS50885">
    <property type="entry name" value="HAMP"/>
    <property type="match status" value="1"/>
</dbReference>
<dbReference type="SMART" id="SM00388">
    <property type="entry name" value="HisKA"/>
    <property type="match status" value="1"/>
</dbReference>
<reference evidence="14 15" key="1">
    <citation type="submission" date="2020-07" db="EMBL/GenBank/DDBJ databases">
        <authorList>
            <person name="Feng X."/>
        </authorList>
    </citation>
    <scope>NUCLEOTIDE SEQUENCE [LARGE SCALE GENOMIC DNA]</scope>
    <source>
        <strain evidence="14 15">JCM23202</strain>
    </source>
</reference>
<dbReference type="EC" id="2.7.13.3" evidence="3"/>
<dbReference type="AlphaFoldDB" id="A0A7X1B4D4"/>
<keyword evidence="4" id="KW-0597">Phosphoprotein</keyword>
<feature type="transmembrane region" description="Helical" evidence="11">
    <location>
        <begin position="198"/>
        <end position="217"/>
    </location>
</feature>
<feature type="region of interest" description="Disordered" evidence="10">
    <location>
        <begin position="118"/>
        <end position="151"/>
    </location>
</feature>
<dbReference type="SMART" id="SM00387">
    <property type="entry name" value="HATPase_c"/>
    <property type="match status" value="1"/>
</dbReference>
<gene>
    <name evidence="14" type="ORF">H5P27_05000</name>
</gene>